<reference evidence="1" key="1">
    <citation type="submission" date="2020-11" db="EMBL/GenBank/DDBJ databases">
        <authorList>
            <person name="Tran Van P."/>
        </authorList>
    </citation>
    <scope>NUCLEOTIDE SEQUENCE</scope>
</reference>
<name>A0A7R9D0K7_TIMPO</name>
<sequence>MLALSSLTVPAARHCWRSYPGTFINKRDNVPAVYKGTRGVVTSVLVVTFRAREVVAQLLAFLPDIRRSCSARPSKIYDVTNKNYTS</sequence>
<gene>
    <name evidence="1" type="ORF">TPSB3V08_LOCUS4511</name>
</gene>
<dbReference type="AlphaFoldDB" id="A0A7R9D0K7"/>
<protein>
    <submittedName>
        <fullName evidence="1">Uncharacterized protein</fullName>
    </submittedName>
</protein>
<evidence type="ECO:0000313" key="1">
    <source>
        <dbReference type="EMBL" id="CAD7404465.1"/>
    </source>
</evidence>
<proteinExistence type="predicted"/>
<accession>A0A7R9D0K7</accession>
<dbReference type="EMBL" id="OD002183">
    <property type="protein sequence ID" value="CAD7404465.1"/>
    <property type="molecule type" value="Genomic_DNA"/>
</dbReference>
<organism evidence="1">
    <name type="scientific">Timema poppense</name>
    <name type="common">Walking stick</name>
    <dbReference type="NCBI Taxonomy" id="170557"/>
    <lineage>
        <taxon>Eukaryota</taxon>
        <taxon>Metazoa</taxon>
        <taxon>Ecdysozoa</taxon>
        <taxon>Arthropoda</taxon>
        <taxon>Hexapoda</taxon>
        <taxon>Insecta</taxon>
        <taxon>Pterygota</taxon>
        <taxon>Neoptera</taxon>
        <taxon>Polyneoptera</taxon>
        <taxon>Phasmatodea</taxon>
        <taxon>Timematodea</taxon>
        <taxon>Timematoidea</taxon>
        <taxon>Timematidae</taxon>
        <taxon>Timema</taxon>
    </lineage>
</organism>